<dbReference type="FunFam" id="3.30.565.10:FF:000003">
    <property type="entry name" value="DNA mismatch repair endonuclease MutL"/>
    <property type="match status" value="1"/>
</dbReference>
<evidence type="ECO:0000256" key="5">
    <source>
        <dbReference type="HAMAP-Rule" id="MF_00149"/>
    </source>
</evidence>
<feature type="domain" description="DNA mismatch repair protein S5" evidence="8">
    <location>
        <begin position="304"/>
        <end position="430"/>
    </location>
</feature>
<dbReference type="InterPro" id="IPR037198">
    <property type="entry name" value="MutL_C_sf"/>
</dbReference>
<dbReference type="SMART" id="SM00853">
    <property type="entry name" value="MutL_C"/>
    <property type="match status" value="1"/>
</dbReference>
<dbReference type="Gene3D" id="3.30.1370.100">
    <property type="entry name" value="MutL, C-terminal domain, regulatory subdomain"/>
    <property type="match status" value="1"/>
</dbReference>
<dbReference type="Pfam" id="PF13589">
    <property type="entry name" value="HATPase_c_3"/>
    <property type="match status" value="1"/>
</dbReference>
<dbReference type="InterPro" id="IPR038973">
    <property type="entry name" value="MutL/Mlh/Pms-like"/>
</dbReference>
<proteinExistence type="inferred from homology"/>
<feature type="domain" description="MutL C-terminal dimerisation" evidence="7">
    <location>
        <begin position="515"/>
        <end position="658"/>
    </location>
</feature>
<dbReference type="Gene3D" id="3.30.565.10">
    <property type="entry name" value="Histidine kinase-like ATPase, C-terminal domain"/>
    <property type="match status" value="1"/>
</dbReference>
<dbReference type="SUPFAM" id="SSF55874">
    <property type="entry name" value="ATPase domain of HSP90 chaperone/DNA topoisomerase II/histidine kinase"/>
    <property type="match status" value="1"/>
</dbReference>
<dbReference type="InterPro" id="IPR014762">
    <property type="entry name" value="DNA_mismatch_repair_CS"/>
</dbReference>
<dbReference type="FunFam" id="3.30.230.10:FF:000013">
    <property type="entry name" value="DNA mismatch repair endonuclease MutL"/>
    <property type="match status" value="1"/>
</dbReference>
<feature type="compositionally biased region" description="Basic residues" evidence="6">
    <location>
        <begin position="25"/>
        <end position="37"/>
    </location>
</feature>
<comment type="caution">
    <text evidence="9">The sequence shown here is derived from an EMBL/GenBank/DDBJ whole genome shotgun (WGS) entry which is preliminary data.</text>
</comment>
<dbReference type="GO" id="GO:0140664">
    <property type="term" value="F:ATP-dependent DNA damage sensor activity"/>
    <property type="evidence" value="ECO:0007669"/>
    <property type="project" value="InterPro"/>
</dbReference>
<feature type="region of interest" description="Disordered" evidence="6">
    <location>
        <begin position="1"/>
        <end position="37"/>
    </location>
</feature>
<dbReference type="PANTHER" id="PTHR10073:SF12">
    <property type="entry name" value="DNA MISMATCH REPAIR PROTEIN MLH1"/>
    <property type="match status" value="1"/>
</dbReference>
<dbReference type="GO" id="GO:0005524">
    <property type="term" value="F:ATP binding"/>
    <property type="evidence" value="ECO:0007669"/>
    <property type="project" value="InterPro"/>
</dbReference>
<comment type="similarity">
    <text evidence="1 5">Belongs to the DNA mismatch repair MutL/HexB family.</text>
</comment>
<gene>
    <name evidence="5" type="primary">mutL</name>
    <name evidence="9" type="ORF">EDC50_0552</name>
</gene>
<evidence type="ECO:0000259" key="7">
    <source>
        <dbReference type="SMART" id="SM00853"/>
    </source>
</evidence>
<protein>
    <recommendedName>
        <fullName evidence="2 5">DNA mismatch repair protein MutL</fullName>
    </recommendedName>
</protein>
<dbReference type="GO" id="GO:0006298">
    <property type="term" value="P:mismatch repair"/>
    <property type="evidence" value="ECO:0007669"/>
    <property type="project" value="UniProtKB-UniRule"/>
</dbReference>
<dbReference type="InterPro" id="IPR002099">
    <property type="entry name" value="MutL/Mlh/PMS"/>
</dbReference>
<dbReference type="CDD" id="cd16926">
    <property type="entry name" value="HATPase_MutL-MLH-PMS-like"/>
    <property type="match status" value="1"/>
</dbReference>
<name>A0A3N4W818_9GAMM</name>
<feature type="compositionally biased region" description="Basic and acidic residues" evidence="6">
    <location>
        <begin position="9"/>
        <end position="19"/>
    </location>
</feature>
<keyword evidence="10" id="KW-1185">Reference proteome</keyword>
<dbReference type="InterPro" id="IPR042120">
    <property type="entry name" value="MutL_C_dimsub"/>
</dbReference>
<dbReference type="Gene3D" id="3.30.1540.20">
    <property type="entry name" value="MutL, C-terminal domain, dimerisation subdomain"/>
    <property type="match status" value="1"/>
</dbReference>
<dbReference type="PROSITE" id="PS00058">
    <property type="entry name" value="DNA_MISMATCH_REPAIR_1"/>
    <property type="match status" value="1"/>
</dbReference>
<evidence type="ECO:0000256" key="2">
    <source>
        <dbReference type="ARBA" id="ARBA00021975"/>
    </source>
</evidence>
<dbReference type="Pfam" id="PF08676">
    <property type="entry name" value="MutL_C"/>
    <property type="match status" value="1"/>
</dbReference>
<dbReference type="InterPro" id="IPR020568">
    <property type="entry name" value="Ribosomal_Su5_D2-typ_SF"/>
</dbReference>
<evidence type="ECO:0000256" key="4">
    <source>
        <dbReference type="ARBA" id="ARBA00023204"/>
    </source>
</evidence>
<dbReference type="PANTHER" id="PTHR10073">
    <property type="entry name" value="DNA MISMATCH REPAIR PROTEIN MLH, PMS, MUTL"/>
    <property type="match status" value="1"/>
</dbReference>
<dbReference type="SMART" id="SM01340">
    <property type="entry name" value="DNA_mis_repair"/>
    <property type="match status" value="1"/>
</dbReference>
<dbReference type="SUPFAM" id="SSF118116">
    <property type="entry name" value="DNA mismatch repair protein MutL"/>
    <property type="match status" value="1"/>
</dbReference>
<dbReference type="GO" id="GO:0032300">
    <property type="term" value="C:mismatch repair complex"/>
    <property type="evidence" value="ECO:0007669"/>
    <property type="project" value="InterPro"/>
</dbReference>
<dbReference type="SUPFAM" id="SSF54211">
    <property type="entry name" value="Ribosomal protein S5 domain 2-like"/>
    <property type="match status" value="1"/>
</dbReference>
<dbReference type="GO" id="GO:0030983">
    <property type="term" value="F:mismatched DNA binding"/>
    <property type="evidence" value="ECO:0007669"/>
    <property type="project" value="InterPro"/>
</dbReference>
<dbReference type="EMBL" id="RKQN01000001">
    <property type="protein sequence ID" value="RPE81364.1"/>
    <property type="molecule type" value="Genomic_DNA"/>
</dbReference>
<organism evidence="9 10">
    <name type="scientific">Vulcaniibacterium tengchongense</name>
    <dbReference type="NCBI Taxonomy" id="1273429"/>
    <lineage>
        <taxon>Bacteria</taxon>
        <taxon>Pseudomonadati</taxon>
        <taxon>Pseudomonadota</taxon>
        <taxon>Gammaproteobacteria</taxon>
        <taxon>Lysobacterales</taxon>
        <taxon>Lysobacteraceae</taxon>
        <taxon>Vulcaniibacterium</taxon>
    </lineage>
</organism>
<keyword evidence="3 5" id="KW-0227">DNA damage</keyword>
<dbReference type="CDD" id="cd03482">
    <property type="entry name" value="MutL_Trans_MutL"/>
    <property type="match status" value="1"/>
</dbReference>
<dbReference type="NCBIfam" id="NF000949">
    <property type="entry name" value="PRK00095.1-2"/>
    <property type="match status" value="1"/>
</dbReference>
<dbReference type="Gene3D" id="3.30.230.10">
    <property type="match status" value="1"/>
</dbReference>
<evidence type="ECO:0000256" key="1">
    <source>
        <dbReference type="ARBA" id="ARBA00006082"/>
    </source>
</evidence>
<dbReference type="Proteomes" id="UP000269708">
    <property type="component" value="Unassembled WGS sequence"/>
</dbReference>
<dbReference type="Pfam" id="PF01119">
    <property type="entry name" value="DNA_mis_repair"/>
    <property type="match status" value="1"/>
</dbReference>
<keyword evidence="4 5" id="KW-0234">DNA repair</keyword>
<dbReference type="InterPro" id="IPR042121">
    <property type="entry name" value="MutL_C_regsub"/>
</dbReference>
<evidence type="ECO:0000259" key="8">
    <source>
        <dbReference type="SMART" id="SM01340"/>
    </source>
</evidence>
<dbReference type="InterPro" id="IPR020667">
    <property type="entry name" value="DNA_mismatch_repair_MutL"/>
</dbReference>
<accession>A0A3N4W818</accession>
<dbReference type="InterPro" id="IPR013507">
    <property type="entry name" value="DNA_mismatch_S5_2-like"/>
</dbReference>
<evidence type="ECO:0000313" key="10">
    <source>
        <dbReference type="Proteomes" id="UP000269708"/>
    </source>
</evidence>
<reference evidence="9 10" key="1">
    <citation type="submission" date="2018-11" db="EMBL/GenBank/DDBJ databases">
        <title>Genomic Encyclopedia of Type Strains, Phase IV (KMG-IV): sequencing the most valuable type-strain genomes for metagenomic binning, comparative biology and taxonomic classification.</title>
        <authorList>
            <person name="Goeker M."/>
        </authorList>
    </citation>
    <scope>NUCLEOTIDE SEQUENCE [LARGE SCALE GENOMIC DNA]</scope>
    <source>
        <strain evidence="9 10">DSM 25623</strain>
    </source>
</reference>
<comment type="function">
    <text evidence="5">This protein is involved in the repair of mismatches in DNA. It is required for dam-dependent methyl-directed DNA mismatch repair. May act as a 'molecular matchmaker', a protein that promotes the formation of a stable complex between two or more DNA-binding proteins in an ATP-dependent manner without itself being part of a final effector complex.</text>
</comment>
<dbReference type="InterPro" id="IPR036890">
    <property type="entry name" value="HATPase_C_sf"/>
</dbReference>
<dbReference type="HAMAP" id="MF_00149">
    <property type="entry name" value="DNA_mis_repair"/>
    <property type="match status" value="1"/>
</dbReference>
<sequence>MPPARRFIGARDGRIERGRRSNPGSHRRSHGFSRWKRRNIPRPFRRVRSTAAPARVHGGVAIAAAVLLRSRESGRGDSAIIPASPDSALRAAQAVTIRQLPDTLVNQIAAGEVIERPASVVKELVENALDAGARRIDIDLEEGGVRLIRVRDDGGGIEPDELPLAVSRHATSKIASLDDLEGVATLGFRGEALPSIASVSRFALISRRAGGGHAAMLEVDGGRVGTVVPKAHPPGTTVEVRDLFFNVPARRKFLKAERTELGHIEEWLRQLALARPDVELRVSHNGKPSRRWKGEGDLLSEVRLHEALGEEFARNALRVDHHGPAPAAGAAQGLRLHGWIAQPSYNRASADQQYLYVNGRAVRDRSIAHAVKQAYADVLFHGRQPAYVLFLELDPRRVDVNVHPAKHEVRFRDARLIHDFVYRTLEQALAETRAGAAVGVAAPAQAPMQAVAGAASAAAPAYRWGAPQAPLGLQVAEARAGYAALYGPAAVAAAPQPTPALPANEDPSLPPLGYAIAQLHGIYILAESADGLIVVDMHAAHERIQYEKLKAAHDGEGLRSQPLLVPATLAVSEREAEAAEREADTLAALGFEVTRSGPQSLTLRSVPALLAHGDVEALLRDVLADLREHGESRRVAAARDELLATMACHGAVRANRRLTLPEMNALLREMEATERSGQCNHGRPTWARFSLAEIDRWFLRGR</sequence>
<dbReference type="InterPro" id="IPR014721">
    <property type="entry name" value="Ribsml_uS5_D2-typ_fold_subgr"/>
</dbReference>
<evidence type="ECO:0000256" key="3">
    <source>
        <dbReference type="ARBA" id="ARBA00022763"/>
    </source>
</evidence>
<evidence type="ECO:0000256" key="6">
    <source>
        <dbReference type="SAM" id="MobiDB-lite"/>
    </source>
</evidence>
<dbReference type="NCBIfam" id="TIGR00585">
    <property type="entry name" value="mutl"/>
    <property type="match status" value="1"/>
</dbReference>
<dbReference type="InterPro" id="IPR014790">
    <property type="entry name" value="MutL_C"/>
</dbReference>
<dbReference type="AlphaFoldDB" id="A0A3N4W818"/>
<evidence type="ECO:0000313" key="9">
    <source>
        <dbReference type="EMBL" id="RPE81364.1"/>
    </source>
</evidence>
<dbReference type="GO" id="GO:0016887">
    <property type="term" value="F:ATP hydrolysis activity"/>
    <property type="evidence" value="ECO:0007669"/>
    <property type="project" value="InterPro"/>
</dbReference>